<accession>A0ABT7S485</accession>
<organism evidence="2 3">
    <name type="scientific">Cellulomonas edaphi</name>
    <dbReference type="NCBI Taxonomy" id="3053468"/>
    <lineage>
        <taxon>Bacteria</taxon>
        <taxon>Bacillati</taxon>
        <taxon>Actinomycetota</taxon>
        <taxon>Actinomycetes</taxon>
        <taxon>Micrococcales</taxon>
        <taxon>Cellulomonadaceae</taxon>
        <taxon>Cellulomonas</taxon>
    </lineage>
</organism>
<keyword evidence="1" id="KW-0472">Membrane</keyword>
<evidence type="ECO:0000313" key="3">
    <source>
        <dbReference type="Proteomes" id="UP001321453"/>
    </source>
</evidence>
<reference evidence="2 3" key="1">
    <citation type="submission" date="2023-06" db="EMBL/GenBank/DDBJ databases">
        <title>Cellulomonas sp. MW9 Whole genome sequence.</title>
        <authorList>
            <person name="Park S."/>
        </authorList>
    </citation>
    <scope>NUCLEOTIDE SEQUENCE [LARGE SCALE GENOMIC DNA]</scope>
    <source>
        <strain evidence="2 3">MW9</strain>
    </source>
</reference>
<gene>
    <name evidence="2" type="ORF">QRT05_03600</name>
</gene>
<name>A0ABT7S485_9CELL</name>
<sequence>MTMFEDLDLAEAFGDDFPAQDDPPRRHAAWITVVALGLAVLLVAGGLLWLGASRHSTPPAAVVTPVVALPALGEPQTPSDQISATGLDGTGVRTASTRFLGQTDLGRVYAGVGADDKLCLLAVPEGDLTSTTCLTPREGSVLELRPDADGPGIALVTTGGTAPDEADGWTETSPGLWVVPASS</sequence>
<comment type="caution">
    <text evidence="2">The sequence shown here is derived from an EMBL/GenBank/DDBJ whole genome shotgun (WGS) entry which is preliminary data.</text>
</comment>
<keyword evidence="3" id="KW-1185">Reference proteome</keyword>
<dbReference type="Proteomes" id="UP001321453">
    <property type="component" value="Unassembled WGS sequence"/>
</dbReference>
<keyword evidence="1" id="KW-0812">Transmembrane</keyword>
<evidence type="ECO:0008006" key="4">
    <source>
        <dbReference type="Google" id="ProtNLM"/>
    </source>
</evidence>
<protein>
    <recommendedName>
        <fullName evidence="4">Anti-sigma factor</fullName>
    </recommendedName>
</protein>
<evidence type="ECO:0000256" key="1">
    <source>
        <dbReference type="SAM" id="Phobius"/>
    </source>
</evidence>
<evidence type="ECO:0000313" key="2">
    <source>
        <dbReference type="EMBL" id="MDM7830406.1"/>
    </source>
</evidence>
<proteinExistence type="predicted"/>
<feature type="transmembrane region" description="Helical" evidence="1">
    <location>
        <begin position="28"/>
        <end position="50"/>
    </location>
</feature>
<dbReference type="RefSeq" id="WP_289445341.1">
    <property type="nucleotide sequence ID" value="NZ_JAUCGR010000001.1"/>
</dbReference>
<keyword evidence="1" id="KW-1133">Transmembrane helix</keyword>
<dbReference type="EMBL" id="JAUCGR010000001">
    <property type="protein sequence ID" value="MDM7830406.1"/>
    <property type="molecule type" value="Genomic_DNA"/>
</dbReference>